<keyword evidence="3" id="KW-1133">Transmembrane helix</keyword>
<keyword evidence="6" id="KW-1185">Reference proteome</keyword>
<feature type="transmembrane region" description="Helical" evidence="3">
    <location>
        <begin position="529"/>
        <end position="551"/>
    </location>
</feature>
<feature type="transmembrane region" description="Helical" evidence="3">
    <location>
        <begin position="412"/>
        <end position="434"/>
    </location>
</feature>
<sequence>MTTLTSSLIVKLVDGISAPAKKAADALKGIGRSASALNGQKVGGIADRLAASSAANAQKLEGLRSKMLEVVAVGYALERALAAPLKSAMAFESVLLDVAQKGDMSDQAMKELGKSVGELAGKLQKSVSQLSLLKGVDILAGFGMDNATALKLMEPISRAAVAYKAEVEDLAKSSFAVFDNLKVPVDQVAKALDVMAQSGKEGAFELKDMAAQFPVLTAAAQALKMTGVDGVAKLSAALQIARKGAATGAEAATNTANLMQKIISPETTKKFKKAGIDIRAELAKVQKEGGDVFEMIARLVDKATKGDLGKIGDFFQDAEVQKFLRPLIQNLEEYRKIRDKAGKASGVVDEDFERRLKTGEQALAQFKNRMEDLGRTIGSIILPAFNALLAPLGGLVDMVARLAETFPLATKALVGVTAGLVAFRVAAIAAAYSATFLKAALLNVKTAAVTFGTAMKGLALLALAPFRRAAIALVGTLQIIALRFRLAAAAGMLFSRALVVGTLATFARALLGLLRPLALVAAAFRALKFAMLSTGIGAALVAIGTAGTFIYRNWGGIAAMFRNFGAAFMRALGPAKATLEPVIALGEQLYGWFEKITGKLDGNVWRAWGTAAGTAVGEAVRQMVELGPKIVAALSNLSDQLRTAGVQAMQGLWEGMKSVGEAIVSWASGLAGRILAPFRGLGGRLGGLTGGSAAPQAAPVPARARGGRVTAGELYQVNEEGVELFRPHQTGTIDSAGRTASRRAGGASEASFSGPLIGSVSIVTHGVNDPEAIARQVMAKIESKVARARRTLFADMGMRTA</sequence>
<keyword evidence="3" id="KW-0472">Membrane</keyword>
<evidence type="ECO:0000256" key="1">
    <source>
        <dbReference type="ARBA" id="ARBA00022612"/>
    </source>
</evidence>
<feature type="transmembrane region" description="Helical" evidence="3">
    <location>
        <begin position="446"/>
        <end position="466"/>
    </location>
</feature>
<feature type="transmembrane region" description="Helical" evidence="3">
    <location>
        <begin position="486"/>
        <end position="509"/>
    </location>
</feature>
<name>A0A6N6MG55_9HYPH</name>
<comment type="caution">
    <text evidence="5">The sequence shown here is derived from an EMBL/GenBank/DDBJ whole genome shotgun (WGS) entry which is preliminary data.</text>
</comment>
<dbReference type="PANTHER" id="PTHR37813:SF1">
    <property type="entry name" value="FELS-2 PROPHAGE PROTEIN"/>
    <property type="match status" value="1"/>
</dbReference>
<evidence type="ECO:0000259" key="4">
    <source>
        <dbReference type="Pfam" id="PF10145"/>
    </source>
</evidence>
<dbReference type="Proteomes" id="UP000441523">
    <property type="component" value="Unassembled WGS sequence"/>
</dbReference>
<evidence type="ECO:0000313" key="6">
    <source>
        <dbReference type="Proteomes" id="UP000441523"/>
    </source>
</evidence>
<keyword evidence="3" id="KW-0812">Transmembrane</keyword>
<proteinExistence type="predicted"/>
<feature type="domain" description="Phage tail tape measure protein" evidence="4">
    <location>
        <begin position="122"/>
        <end position="304"/>
    </location>
</feature>
<evidence type="ECO:0000256" key="3">
    <source>
        <dbReference type="SAM" id="Phobius"/>
    </source>
</evidence>
<dbReference type="NCBIfam" id="TIGR01760">
    <property type="entry name" value="tape_meas_TP901"/>
    <property type="match status" value="1"/>
</dbReference>
<feature type="transmembrane region" description="Helical" evidence="3">
    <location>
        <begin position="377"/>
        <end position="400"/>
    </location>
</feature>
<organism evidence="5 6">
    <name type="scientific">Methylobacterium planeticum</name>
    <dbReference type="NCBI Taxonomy" id="2615211"/>
    <lineage>
        <taxon>Bacteria</taxon>
        <taxon>Pseudomonadati</taxon>
        <taxon>Pseudomonadota</taxon>
        <taxon>Alphaproteobacteria</taxon>
        <taxon>Hyphomicrobiales</taxon>
        <taxon>Methylobacteriaceae</taxon>
        <taxon>Methylobacterium</taxon>
    </lineage>
</organism>
<dbReference type="EMBL" id="VZZJ01000045">
    <property type="protein sequence ID" value="KAB1068811.1"/>
    <property type="molecule type" value="Genomic_DNA"/>
</dbReference>
<keyword evidence="1" id="KW-1188">Viral release from host cell</keyword>
<dbReference type="Pfam" id="PF10145">
    <property type="entry name" value="PhageMin_Tail"/>
    <property type="match status" value="1"/>
</dbReference>
<dbReference type="RefSeq" id="WP_150966805.1">
    <property type="nucleotide sequence ID" value="NZ_VZZJ01000045.1"/>
</dbReference>
<accession>A0A6N6MG55</accession>
<dbReference type="InterPro" id="IPR010090">
    <property type="entry name" value="Phage_tape_meas"/>
</dbReference>
<feature type="compositionally biased region" description="Low complexity" evidence="2">
    <location>
        <begin position="735"/>
        <end position="751"/>
    </location>
</feature>
<reference evidence="5 6" key="1">
    <citation type="submission" date="2019-09" db="EMBL/GenBank/DDBJ databases">
        <title>YIM 132548 draft genome.</title>
        <authorList>
            <person name="Jiang L."/>
        </authorList>
    </citation>
    <scope>NUCLEOTIDE SEQUENCE [LARGE SCALE GENOMIC DNA]</scope>
    <source>
        <strain evidence="5 6">YIM 132548</strain>
    </source>
</reference>
<gene>
    <name evidence="5" type="ORF">F6X51_26210</name>
</gene>
<evidence type="ECO:0000313" key="5">
    <source>
        <dbReference type="EMBL" id="KAB1068811.1"/>
    </source>
</evidence>
<dbReference type="AlphaFoldDB" id="A0A6N6MG55"/>
<dbReference type="PANTHER" id="PTHR37813">
    <property type="entry name" value="FELS-2 PROPHAGE PROTEIN"/>
    <property type="match status" value="1"/>
</dbReference>
<feature type="region of interest" description="Disordered" evidence="2">
    <location>
        <begin position="730"/>
        <end position="751"/>
    </location>
</feature>
<protein>
    <submittedName>
        <fullName evidence="5">Phage tail tape measure protein</fullName>
    </submittedName>
</protein>
<evidence type="ECO:0000256" key="2">
    <source>
        <dbReference type="SAM" id="MobiDB-lite"/>
    </source>
</evidence>